<dbReference type="EMBL" id="CP002776">
    <property type="protein sequence ID" value="AEG31679.1"/>
    <property type="molecule type" value="Genomic_DNA"/>
</dbReference>
<evidence type="ECO:0000256" key="1">
    <source>
        <dbReference type="ARBA" id="ARBA00004141"/>
    </source>
</evidence>
<feature type="domain" description="Bacterial sugar transferase" evidence="8">
    <location>
        <begin position="259"/>
        <end position="441"/>
    </location>
</feature>
<dbReference type="NCBIfam" id="TIGR03025">
    <property type="entry name" value="EPS_sugtrans"/>
    <property type="match status" value="1"/>
</dbReference>
<evidence type="ECO:0000313" key="9">
    <source>
        <dbReference type="EMBL" id="AEG31679.1"/>
    </source>
</evidence>
<evidence type="ECO:0000256" key="4">
    <source>
        <dbReference type="ARBA" id="ARBA00022692"/>
    </source>
</evidence>
<dbReference type="OrthoDB" id="9808602at2"/>
<reference evidence="9 10" key="1">
    <citation type="submission" date="2011-05" db="EMBL/GenBank/DDBJ databases">
        <title>Complete sequence of Thioalkalimicrobium cyclicum ALM1.</title>
        <authorList>
            <consortium name="US DOE Joint Genome Institute"/>
            <person name="Lucas S."/>
            <person name="Han J."/>
            <person name="Lapidus A."/>
            <person name="Cheng J.-F."/>
            <person name="Goodwin L."/>
            <person name="Pitluck S."/>
            <person name="Peters L."/>
            <person name="Mikhailova N."/>
            <person name="Davenport K."/>
            <person name="Han C."/>
            <person name="Tapia R."/>
            <person name="Land M."/>
            <person name="Hauser L."/>
            <person name="Kyrpides N."/>
            <person name="Ivanova N."/>
            <person name="Pagani I."/>
            <person name="Kappler U."/>
            <person name="Woyke T."/>
        </authorList>
    </citation>
    <scope>NUCLEOTIDE SEQUENCE [LARGE SCALE GENOMIC DNA]</scope>
    <source>
        <strain evidence="10">DSM 14477 / JCM 11371 / ALM1</strain>
    </source>
</reference>
<evidence type="ECO:0000313" key="10">
    <source>
        <dbReference type="Proteomes" id="UP000009232"/>
    </source>
</evidence>
<feature type="transmembrane region" description="Helical" evidence="7">
    <location>
        <begin position="111"/>
        <end position="132"/>
    </location>
</feature>
<feature type="transmembrane region" description="Helical" evidence="7">
    <location>
        <begin position="44"/>
        <end position="65"/>
    </location>
</feature>
<dbReference type="Proteomes" id="UP000009232">
    <property type="component" value="Chromosome"/>
</dbReference>
<feature type="transmembrane region" description="Helical" evidence="7">
    <location>
        <begin position="77"/>
        <end position="99"/>
    </location>
</feature>
<dbReference type="GO" id="GO:0016780">
    <property type="term" value="F:phosphotransferase activity, for other substituted phosphate groups"/>
    <property type="evidence" value="ECO:0007669"/>
    <property type="project" value="TreeGrafter"/>
</dbReference>
<keyword evidence="10" id="KW-1185">Reference proteome</keyword>
<dbReference type="PANTHER" id="PTHR30576:SF0">
    <property type="entry name" value="UNDECAPRENYL-PHOSPHATE N-ACETYLGALACTOSAMINYL 1-PHOSPHATE TRANSFERASE-RELATED"/>
    <property type="match status" value="1"/>
</dbReference>
<dbReference type="GO" id="GO:0016020">
    <property type="term" value="C:membrane"/>
    <property type="evidence" value="ECO:0007669"/>
    <property type="project" value="UniProtKB-SubCell"/>
</dbReference>
<dbReference type="InterPro" id="IPR017475">
    <property type="entry name" value="EPS_sugar_tfrase"/>
</dbReference>
<dbReference type="Pfam" id="PF02397">
    <property type="entry name" value="Bac_transf"/>
    <property type="match status" value="1"/>
</dbReference>
<dbReference type="HOGENOM" id="CLU_024920_0_0_6"/>
<evidence type="ECO:0000256" key="5">
    <source>
        <dbReference type="ARBA" id="ARBA00022989"/>
    </source>
</evidence>
<organism evidence="9 10">
    <name type="scientific">Thiomicrospira cyclica (strain DSM 14477 / JCM 11371 / ALM1)</name>
    <name type="common">Thioalkalimicrobium cyclicum</name>
    <dbReference type="NCBI Taxonomy" id="717773"/>
    <lineage>
        <taxon>Bacteria</taxon>
        <taxon>Pseudomonadati</taxon>
        <taxon>Pseudomonadota</taxon>
        <taxon>Gammaproteobacteria</taxon>
        <taxon>Thiotrichales</taxon>
        <taxon>Piscirickettsiaceae</taxon>
        <taxon>Thiomicrospira</taxon>
    </lineage>
</organism>
<proteinExistence type="inferred from homology"/>
<dbReference type="eggNOG" id="COG2148">
    <property type="taxonomic scope" value="Bacteria"/>
</dbReference>
<dbReference type="AlphaFoldDB" id="F6DCU3"/>
<feature type="transmembrane region" description="Helical" evidence="7">
    <location>
        <begin position="12"/>
        <end position="32"/>
    </location>
</feature>
<feature type="transmembrane region" description="Helical" evidence="7">
    <location>
        <begin position="261"/>
        <end position="283"/>
    </location>
</feature>
<evidence type="ECO:0000259" key="8">
    <source>
        <dbReference type="Pfam" id="PF02397"/>
    </source>
</evidence>
<keyword evidence="6 7" id="KW-0472">Membrane</keyword>
<dbReference type="RefSeq" id="WP_013835457.1">
    <property type="nucleotide sequence ID" value="NC_015581.1"/>
</dbReference>
<accession>F6DCU3</accession>
<evidence type="ECO:0000256" key="7">
    <source>
        <dbReference type="SAM" id="Phobius"/>
    </source>
</evidence>
<keyword evidence="5 7" id="KW-1133">Transmembrane helix</keyword>
<dbReference type="InterPro" id="IPR003362">
    <property type="entry name" value="Bact_transf"/>
</dbReference>
<dbReference type="PANTHER" id="PTHR30576">
    <property type="entry name" value="COLANIC BIOSYNTHESIS UDP-GLUCOSE LIPID CARRIER TRANSFERASE"/>
    <property type="match status" value="1"/>
</dbReference>
<evidence type="ECO:0000256" key="3">
    <source>
        <dbReference type="ARBA" id="ARBA00022679"/>
    </source>
</evidence>
<evidence type="ECO:0000256" key="6">
    <source>
        <dbReference type="ARBA" id="ARBA00023136"/>
    </source>
</evidence>
<dbReference type="STRING" id="717773.Thicy_0907"/>
<protein>
    <submittedName>
        <fullName evidence="9">Exopolysaccharide biosynthesis polyprenyl glycosylphosphotransferase</fullName>
    </submittedName>
</protein>
<evidence type="ECO:0000256" key="2">
    <source>
        <dbReference type="ARBA" id="ARBA00006464"/>
    </source>
</evidence>
<name>F6DCU3_THICA</name>
<sequence>MHRIIRYSSRKALIYFGLFDLILPLALLYVVQGLVGDKPWSEPYFWLGLLAGIAMVLGSALANGYSRYSSRTLAKKLQLVFQVWGIILLGLLVVAFVIFATHEFGRKVVLVWAFFTPFLLLLARLAINYFCYYRQHTLIKVLFLSPYKFTGFEKKRLRAQHFQWQFLKSRSSLEVVLADFKPDYVVLPEQTPVIGVVDKREQQDWVKQLTRADLQGVHLVKFEQFMEGLLRKCFINYQSTDLTYLEQIAAYSQSQYVVKRVVDIVMALGVLVLVWPLMLYAAWRIRRESPGSVFFSQTRVGRGGKEFTLYKFRSMHLDAEKNGAQFATSKDPRAFDFGALMRRTRIDELPQLWNVLKGDLHFVGPRPERKCFTDTLEIDIPFYNERHLVAPGITGWAQVMYPYGSCTEDARQKLMYDLYYIKNWSIWLEIETLVRTVGVVFSIKGI</sequence>
<gene>
    <name evidence="9" type="ordered locus">Thicy_0907</name>
</gene>
<keyword evidence="4 7" id="KW-0812">Transmembrane</keyword>
<keyword evidence="3 9" id="KW-0808">Transferase</keyword>
<comment type="similarity">
    <text evidence="2">Belongs to the bacterial sugar transferase family.</text>
</comment>
<comment type="subcellular location">
    <subcellularLocation>
        <location evidence="1">Membrane</location>
        <topology evidence="1">Multi-pass membrane protein</topology>
    </subcellularLocation>
</comment>
<dbReference type="KEGG" id="tcy:Thicy_0907"/>